<keyword evidence="1" id="KW-0805">Transcription regulation</keyword>
<dbReference type="PANTHER" id="PTHR43280:SF29">
    <property type="entry name" value="ARAC-FAMILY TRANSCRIPTIONAL REGULATOR"/>
    <property type="match status" value="1"/>
</dbReference>
<feature type="transmembrane region" description="Helical" evidence="4">
    <location>
        <begin position="35"/>
        <end position="54"/>
    </location>
</feature>
<dbReference type="STRING" id="1159016.SAMN02927937_02669"/>
<evidence type="ECO:0000256" key="3">
    <source>
        <dbReference type="ARBA" id="ARBA00023163"/>
    </source>
</evidence>
<feature type="transmembrane region" description="Helical" evidence="4">
    <location>
        <begin position="6"/>
        <end position="23"/>
    </location>
</feature>
<evidence type="ECO:0000313" key="6">
    <source>
        <dbReference type="EMBL" id="SEI00356.1"/>
    </source>
</evidence>
<sequence length="365" mass="42788">MDLNALICTLIVGGLLLLSFIKLSNAIEVNRKANIYFGIFVLLWSTFWLDEMIIPDLLDQNTLLFAITRFIQFLVPVTFFISVLFYINPHFKYSLKDCRFLIVPLLFLILLFCKPLLKESLFNILYIVIVLAHSLFYTVSAYLKIQKHQKDIELFSSNTEFIDLKWIKYIIYSFITSSVLIIIYSAFTTGDGLNLYINLFFLVVVYLVTFYSIKQKEIYPRGLDIEKTIEPLDNSENNNETPKNKLLSDDELDTLKHHLLQLMEREKPYLDSELNLVKLAEKLQLSSHQLSYVINNGFNENFFHFINKYRVQKAEELLTNPKWDHLNILAIGFESGFNSKTSFNTTFKKMTSYTPTEYRKKRSNL</sequence>
<feature type="transmembrane region" description="Helical" evidence="4">
    <location>
        <begin position="66"/>
        <end position="87"/>
    </location>
</feature>
<dbReference type="Proteomes" id="UP000199634">
    <property type="component" value="Unassembled WGS sequence"/>
</dbReference>
<proteinExistence type="predicted"/>
<dbReference type="InterPro" id="IPR018062">
    <property type="entry name" value="HTH_AraC-typ_CS"/>
</dbReference>
<dbReference type="RefSeq" id="WP_091102177.1">
    <property type="nucleotide sequence ID" value="NZ_FNXE01000054.1"/>
</dbReference>
<keyword evidence="2 6" id="KW-0238">DNA-binding</keyword>
<evidence type="ECO:0000256" key="1">
    <source>
        <dbReference type="ARBA" id="ARBA00023015"/>
    </source>
</evidence>
<keyword evidence="3" id="KW-0804">Transcription</keyword>
<gene>
    <name evidence="6" type="ORF">SAMN02927937_02669</name>
</gene>
<feature type="transmembrane region" description="Helical" evidence="4">
    <location>
        <begin position="193"/>
        <end position="213"/>
    </location>
</feature>
<feature type="domain" description="HTH araC/xylS-type" evidence="5">
    <location>
        <begin position="257"/>
        <end position="361"/>
    </location>
</feature>
<dbReference type="GO" id="GO:0043565">
    <property type="term" value="F:sequence-specific DNA binding"/>
    <property type="evidence" value="ECO:0007669"/>
    <property type="project" value="InterPro"/>
</dbReference>
<dbReference type="OrthoDB" id="9779074at2"/>
<evidence type="ECO:0000256" key="4">
    <source>
        <dbReference type="SAM" id="Phobius"/>
    </source>
</evidence>
<dbReference type="GO" id="GO:0003700">
    <property type="term" value="F:DNA-binding transcription factor activity"/>
    <property type="evidence" value="ECO:0007669"/>
    <property type="project" value="InterPro"/>
</dbReference>
<reference evidence="6 7" key="1">
    <citation type="submission" date="2016-10" db="EMBL/GenBank/DDBJ databases">
        <authorList>
            <person name="de Groot N.N."/>
        </authorList>
    </citation>
    <scope>NUCLEOTIDE SEQUENCE [LARGE SCALE GENOMIC DNA]</scope>
    <source>
        <strain evidence="6 7">CGMCC 1.10825</strain>
    </source>
</reference>
<keyword evidence="4" id="KW-1133">Transmembrane helix</keyword>
<evidence type="ECO:0000256" key="2">
    <source>
        <dbReference type="ARBA" id="ARBA00023125"/>
    </source>
</evidence>
<dbReference type="SMART" id="SM00342">
    <property type="entry name" value="HTH_ARAC"/>
    <property type="match status" value="1"/>
</dbReference>
<evidence type="ECO:0000313" key="7">
    <source>
        <dbReference type="Proteomes" id="UP000199634"/>
    </source>
</evidence>
<accession>A0A1H6MRK4</accession>
<dbReference type="PROSITE" id="PS01124">
    <property type="entry name" value="HTH_ARAC_FAMILY_2"/>
    <property type="match status" value="1"/>
</dbReference>
<keyword evidence="7" id="KW-1185">Reference proteome</keyword>
<dbReference type="Gene3D" id="1.10.10.60">
    <property type="entry name" value="Homeodomain-like"/>
    <property type="match status" value="2"/>
</dbReference>
<dbReference type="PANTHER" id="PTHR43280">
    <property type="entry name" value="ARAC-FAMILY TRANSCRIPTIONAL REGULATOR"/>
    <property type="match status" value="1"/>
</dbReference>
<dbReference type="InterPro" id="IPR018060">
    <property type="entry name" value="HTH_AraC"/>
</dbReference>
<name>A0A1H6MRK4_9FLAO</name>
<feature type="transmembrane region" description="Helical" evidence="4">
    <location>
        <begin position="123"/>
        <end position="145"/>
    </location>
</feature>
<dbReference type="SUPFAM" id="SSF46689">
    <property type="entry name" value="Homeodomain-like"/>
    <property type="match status" value="1"/>
</dbReference>
<feature type="transmembrane region" description="Helical" evidence="4">
    <location>
        <begin position="99"/>
        <end position="117"/>
    </location>
</feature>
<dbReference type="PROSITE" id="PS00041">
    <property type="entry name" value="HTH_ARAC_FAMILY_1"/>
    <property type="match status" value="1"/>
</dbReference>
<keyword evidence="4" id="KW-0812">Transmembrane</keyword>
<dbReference type="EMBL" id="FNXE01000054">
    <property type="protein sequence ID" value="SEI00356.1"/>
    <property type="molecule type" value="Genomic_DNA"/>
</dbReference>
<dbReference type="Pfam" id="PF12833">
    <property type="entry name" value="HTH_18"/>
    <property type="match status" value="1"/>
</dbReference>
<feature type="transmembrane region" description="Helical" evidence="4">
    <location>
        <begin position="166"/>
        <end position="187"/>
    </location>
</feature>
<organism evidence="6 7">
    <name type="scientific">Paenimyroides marinum</name>
    <dbReference type="NCBI Taxonomy" id="1159016"/>
    <lineage>
        <taxon>Bacteria</taxon>
        <taxon>Pseudomonadati</taxon>
        <taxon>Bacteroidota</taxon>
        <taxon>Flavobacteriia</taxon>
        <taxon>Flavobacteriales</taxon>
        <taxon>Flavobacteriaceae</taxon>
        <taxon>Paenimyroides</taxon>
    </lineage>
</organism>
<keyword evidence="4" id="KW-0472">Membrane</keyword>
<protein>
    <submittedName>
        <fullName evidence="6">AraC-type DNA-binding protein</fullName>
    </submittedName>
</protein>
<dbReference type="AlphaFoldDB" id="A0A1H6MRK4"/>
<evidence type="ECO:0000259" key="5">
    <source>
        <dbReference type="PROSITE" id="PS01124"/>
    </source>
</evidence>
<dbReference type="InterPro" id="IPR009057">
    <property type="entry name" value="Homeodomain-like_sf"/>
</dbReference>